<dbReference type="GO" id="GO:0003724">
    <property type="term" value="F:RNA helicase activity"/>
    <property type="evidence" value="ECO:0007669"/>
    <property type="project" value="UniProtKB-EC"/>
</dbReference>
<evidence type="ECO:0000259" key="11">
    <source>
        <dbReference type="PROSITE" id="PS51195"/>
    </source>
</evidence>
<dbReference type="InterPro" id="IPR014001">
    <property type="entry name" value="Helicase_ATP-bd"/>
</dbReference>
<dbReference type="PROSITE" id="PS51192">
    <property type="entry name" value="HELICASE_ATP_BIND_1"/>
    <property type="match status" value="1"/>
</dbReference>
<keyword evidence="4" id="KW-0347">Helicase</keyword>
<dbReference type="GO" id="GO:0016787">
    <property type="term" value="F:hydrolase activity"/>
    <property type="evidence" value="ECO:0007669"/>
    <property type="project" value="UniProtKB-KW"/>
</dbReference>
<feature type="domain" description="Helicase ATP-binding" evidence="9">
    <location>
        <begin position="108"/>
        <end position="302"/>
    </location>
</feature>
<sequence length="545" mass="58442">MSAYANGGGAWSPVPVRSRSPRLGGGGGSGPPGVRELAEEVERLEIDGDGDRQRLLHEYDIEVEVSGEGAPAPVDGFEAAGLAPAVLRNVARRGYESPTPLQRYAIPIVVAGRDLVACAQEQTGREKTAAFCIPVVSGLVAAAAAGGGSGCWRRDGRSLFDRPGPVTPRALVLAPTRELANQIYEEANNFSFQTELRVVVAYGGIRMHDQLHDLKSGVDLLVATPGRLVDMVEGSWVSLEAIKYLVMDEVDRMLHMGFEPHIRRIVDSMPKESVRQTLLFSATLPPKIQSLASEFLYKHISITVERIGSSTGLVEHKVEFVNDGEKRGFLLDLFQEQSVGVANSKKPLTLIFVETKQEANSLQNWLCSKGFSATVIHGDRKQQERESALRSFRSGTTPIMVATNVASSGLDVPNVAHVINYDLPKSMEDYVHRVGRTRRGGEAGTATAFFAESNHPLAKGLVELMTNANMSVPEWLLEYAARPCYGGSHNGARGQRGSGGFGGRNYRRHSDNGYGGGCYGYGSGGGGGGGYFGRGGEFGGGSCSL</sequence>
<evidence type="ECO:0000313" key="13">
    <source>
        <dbReference type="Proteomes" id="UP001341281"/>
    </source>
</evidence>
<dbReference type="Proteomes" id="UP001341281">
    <property type="component" value="Chromosome 06"/>
</dbReference>
<feature type="region of interest" description="Disordered" evidence="8">
    <location>
        <begin position="1"/>
        <end position="37"/>
    </location>
</feature>
<dbReference type="PROSITE" id="PS51194">
    <property type="entry name" value="HELICASE_CTER"/>
    <property type="match status" value="1"/>
</dbReference>
<dbReference type="PANTHER" id="PTHR47958">
    <property type="entry name" value="ATP-DEPENDENT RNA HELICASE DBP3"/>
    <property type="match status" value="1"/>
</dbReference>
<dbReference type="InterPro" id="IPR011545">
    <property type="entry name" value="DEAD/DEAH_box_helicase_dom"/>
</dbReference>
<evidence type="ECO:0000256" key="2">
    <source>
        <dbReference type="ARBA" id="ARBA00022741"/>
    </source>
</evidence>
<dbReference type="SUPFAM" id="SSF52540">
    <property type="entry name" value="P-loop containing nucleoside triphosphate hydrolases"/>
    <property type="match status" value="1"/>
</dbReference>
<dbReference type="AlphaFoldDB" id="A0AAQ3WZ05"/>
<dbReference type="InterPro" id="IPR001650">
    <property type="entry name" value="Helicase_C-like"/>
</dbReference>
<dbReference type="InterPro" id="IPR014014">
    <property type="entry name" value="RNA_helicase_DEAD_Q_motif"/>
</dbReference>
<feature type="domain" description="DEAD-box RNA helicase Q" evidence="11">
    <location>
        <begin position="75"/>
        <end position="103"/>
    </location>
</feature>
<dbReference type="Gene3D" id="3.40.50.300">
    <property type="entry name" value="P-loop containing nucleotide triphosphate hydrolases"/>
    <property type="match status" value="2"/>
</dbReference>
<evidence type="ECO:0000256" key="4">
    <source>
        <dbReference type="ARBA" id="ARBA00022806"/>
    </source>
</evidence>
<dbReference type="GO" id="GO:0005524">
    <property type="term" value="F:ATP binding"/>
    <property type="evidence" value="ECO:0007669"/>
    <property type="project" value="UniProtKB-KW"/>
</dbReference>
<dbReference type="InterPro" id="IPR027417">
    <property type="entry name" value="P-loop_NTPase"/>
</dbReference>
<evidence type="ECO:0000256" key="8">
    <source>
        <dbReference type="SAM" id="MobiDB-lite"/>
    </source>
</evidence>
<dbReference type="SMART" id="SM00490">
    <property type="entry name" value="HELICc"/>
    <property type="match status" value="1"/>
</dbReference>
<feature type="short sequence motif" description="Q motif" evidence="7">
    <location>
        <begin position="75"/>
        <end position="103"/>
    </location>
</feature>
<keyword evidence="5" id="KW-0067">ATP-binding</keyword>
<keyword evidence="6" id="KW-0694">RNA-binding</keyword>
<organism evidence="12 13">
    <name type="scientific">Paspalum notatum var. saurae</name>
    <dbReference type="NCBI Taxonomy" id="547442"/>
    <lineage>
        <taxon>Eukaryota</taxon>
        <taxon>Viridiplantae</taxon>
        <taxon>Streptophyta</taxon>
        <taxon>Embryophyta</taxon>
        <taxon>Tracheophyta</taxon>
        <taxon>Spermatophyta</taxon>
        <taxon>Magnoliopsida</taxon>
        <taxon>Liliopsida</taxon>
        <taxon>Poales</taxon>
        <taxon>Poaceae</taxon>
        <taxon>PACMAD clade</taxon>
        <taxon>Panicoideae</taxon>
        <taxon>Andropogonodae</taxon>
        <taxon>Paspaleae</taxon>
        <taxon>Paspalinae</taxon>
        <taxon>Paspalum</taxon>
    </lineage>
</organism>
<proteinExistence type="predicted"/>
<feature type="compositionally biased region" description="Gly residues" evidence="8">
    <location>
        <begin position="1"/>
        <end position="10"/>
    </location>
</feature>
<keyword evidence="2" id="KW-0547">Nucleotide-binding</keyword>
<dbReference type="EC" id="3.6.4.13" evidence="1"/>
<dbReference type="Pfam" id="PF00271">
    <property type="entry name" value="Helicase_C"/>
    <property type="match status" value="1"/>
</dbReference>
<protein>
    <recommendedName>
        <fullName evidence="1">RNA helicase</fullName>
        <ecNumber evidence="1">3.6.4.13</ecNumber>
    </recommendedName>
</protein>
<keyword evidence="3" id="KW-0378">Hydrolase</keyword>
<evidence type="ECO:0000256" key="3">
    <source>
        <dbReference type="ARBA" id="ARBA00022801"/>
    </source>
</evidence>
<dbReference type="SMART" id="SM00487">
    <property type="entry name" value="DEXDc"/>
    <property type="match status" value="1"/>
</dbReference>
<dbReference type="FunFam" id="3.40.50.300:FF:000008">
    <property type="entry name" value="ATP-dependent RNA helicase RhlB"/>
    <property type="match status" value="1"/>
</dbReference>
<dbReference type="CDD" id="cd18787">
    <property type="entry name" value="SF2_C_DEAD"/>
    <property type="match status" value="1"/>
</dbReference>
<evidence type="ECO:0000256" key="5">
    <source>
        <dbReference type="ARBA" id="ARBA00022840"/>
    </source>
</evidence>
<keyword evidence="13" id="KW-1185">Reference proteome</keyword>
<evidence type="ECO:0000256" key="1">
    <source>
        <dbReference type="ARBA" id="ARBA00012552"/>
    </source>
</evidence>
<dbReference type="EMBL" id="CP144750">
    <property type="protein sequence ID" value="WVZ79513.1"/>
    <property type="molecule type" value="Genomic_DNA"/>
</dbReference>
<dbReference type="GO" id="GO:0003723">
    <property type="term" value="F:RNA binding"/>
    <property type="evidence" value="ECO:0007669"/>
    <property type="project" value="UniProtKB-KW"/>
</dbReference>
<dbReference type="Pfam" id="PF00270">
    <property type="entry name" value="DEAD"/>
    <property type="match status" value="1"/>
</dbReference>
<dbReference type="PROSITE" id="PS51195">
    <property type="entry name" value="Q_MOTIF"/>
    <property type="match status" value="1"/>
</dbReference>
<accession>A0AAQ3WZ05</accession>
<evidence type="ECO:0000256" key="6">
    <source>
        <dbReference type="ARBA" id="ARBA00022884"/>
    </source>
</evidence>
<reference evidence="12 13" key="1">
    <citation type="submission" date="2024-02" db="EMBL/GenBank/DDBJ databases">
        <title>High-quality chromosome-scale genome assembly of Pensacola bahiagrass (Paspalum notatum Flugge var. saurae).</title>
        <authorList>
            <person name="Vega J.M."/>
            <person name="Podio M."/>
            <person name="Orjuela J."/>
            <person name="Siena L.A."/>
            <person name="Pessino S.C."/>
            <person name="Combes M.C."/>
            <person name="Mariac C."/>
            <person name="Albertini E."/>
            <person name="Pupilli F."/>
            <person name="Ortiz J.P.A."/>
            <person name="Leblanc O."/>
        </authorList>
    </citation>
    <scope>NUCLEOTIDE SEQUENCE [LARGE SCALE GENOMIC DNA]</scope>
    <source>
        <strain evidence="12">R1</strain>
        <tissue evidence="12">Leaf</tissue>
    </source>
</reference>
<evidence type="ECO:0000259" key="10">
    <source>
        <dbReference type="PROSITE" id="PS51194"/>
    </source>
</evidence>
<evidence type="ECO:0000259" key="9">
    <source>
        <dbReference type="PROSITE" id="PS51192"/>
    </source>
</evidence>
<evidence type="ECO:0000256" key="7">
    <source>
        <dbReference type="PROSITE-ProRule" id="PRU00552"/>
    </source>
</evidence>
<gene>
    <name evidence="12" type="ORF">U9M48_027084</name>
</gene>
<feature type="domain" description="Helicase C-terminal" evidence="10">
    <location>
        <begin position="340"/>
        <end position="480"/>
    </location>
</feature>
<name>A0AAQ3WZ05_PASNO</name>
<evidence type="ECO:0000313" key="12">
    <source>
        <dbReference type="EMBL" id="WVZ79513.1"/>
    </source>
</evidence>